<feature type="compositionally biased region" description="Polar residues" evidence="1">
    <location>
        <begin position="1"/>
        <end position="11"/>
    </location>
</feature>
<feature type="region of interest" description="Disordered" evidence="1">
    <location>
        <begin position="1"/>
        <end position="119"/>
    </location>
</feature>
<organism evidence="2 3">
    <name type="scientific">Geodia barretti</name>
    <name type="common">Barrett's horny sponge</name>
    <dbReference type="NCBI Taxonomy" id="519541"/>
    <lineage>
        <taxon>Eukaryota</taxon>
        <taxon>Metazoa</taxon>
        <taxon>Porifera</taxon>
        <taxon>Demospongiae</taxon>
        <taxon>Heteroscleromorpha</taxon>
        <taxon>Tetractinellida</taxon>
        <taxon>Astrophorina</taxon>
        <taxon>Geodiidae</taxon>
        <taxon>Geodia</taxon>
    </lineage>
</organism>
<keyword evidence="3" id="KW-1185">Reference proteome</keyword>
<sequence>MSTGEDQTNVRAASPSSSAASSSDDEEAVGSAREEDRQADTLRTVQVVSAPPREGTSDEGETEGASSSSSEAEEDAKEENGPSRGKSYLQSIRARKPKKKVYAKPKNETADNREQNKDDATVCSACSCTII</sequence>
<evidence type="ECO:0000313" key="3">
    <source>
        <dbReference type="Proteomes" id="UP001174909"/>
    </source>
</evidence>
<reference evidence="2" key="1">
    <citation type="submission" date="2023-03" db="EMBL/GenBank/DDBJ databases">
        <authorList>
            <person name="Steffen K."/>
            <person name="Cardenas P."/>
        </authorList>
    </citation>
    <scope>NUCLEOTIDE SEQUENCE</scope>
</reference>
<feature type="compositionally biased region" description="Basic residues" evidence="1">
    <location>
        <begin position="93"/>
        <end position="103"/>
    </location>
</feature>
<comment type="caution">
    <text evidence="2">The sequence shown here is derived from an EMBL/GenBank/DDBJ whole genome shotgun (WGS) entry which is preliminary data.</text>
</comment>
<feature type="compositionally biased region" description="Basic and acidic residues" evidence="1">
    <location>
        <begin position="105"/>
        <end position="119"/>
    </location>
</feature>
<name>A0AA35TSP9_GEOBA</name>
<protein>
    <submittedName>
        <fullName evidence="2">Uncharacterized protein</fullName>
    </submittedName>
</protein>
<dbReference type="Proteomes" id="UP001174909">
    <property type="component" value="Unassembled WGS sequence"/>
</dbReference>
<dbReference type="AlphaFoldDB" id="A0AA35TSP9"/>
<accession>A0AA35TSP9</accession>
<gene>
    <name evidence="2" type="ORF">GBAR_LOCUS28657</name>
</gene>
<proteinExistence type="predicted"/>
<evidence type="ECO:0000313" key="2">
    <source>
        <dbReference type="EMBL" id="CAI8052387.1"/>
    </source>
</evidence>
<dbReference type="EMBL" id="CASHTH010004010">
    <property type="protein sequence ID" value="CAI8052387.1"/>
    <property type="molecule type" value="Genomic_DNA"/>
</dbReference>
<feature type="compositionally biased region" description="Low complexity" evidence="1">
    <location>
        <begin position="12"/>
        <end position="22"/>
    </location>
</feature>
<evidence type="ECO:0000256" key="1">
    <source>
        <dbReference type="SAM" id="MobiDB-lite"/>
    </source>
</evidence>